<evidence type="ECO:0000313" key="2">
    <source>
        <dbReference type="EMBL" id="CAA9446829.1"/>
    </source>
</evidence>
<dbReference type="AlphaFoldDB" id="A0A6J4QJR8"/>
<feature type="compositionally biased region" description="Low complexity" evidence="1">
    <location>
        <begin position="14"/>
        <end position="31"/>
    </location>
</feature>
<name>A0A6J4QJR8_9ACTN</name>
<sequence length="41" mass="3768">MSSASNGASPFAMGPSEAVPPAVVPSEAGAPTGSPEVAPGT</sequence>
<proteinExistence type="predicted"/>
<organism evidence="2">
    <name type="scientific">uncultured Rubrobacteraceae bacterium</name>
    <dbReference type="NCBI Taxonomy" id="349277"/>
    <lineage>
        <taxon>Bacteria</taxon>
        <taxon>Bacillati</taxon>
        <taxon>Actinomycetota</taxon>
        <taxon>Rubrobacteria</taxon>
        <taxon>Rubrobacterales</taxon>
        <taxon>Rubrobacteraceae</taxon>
        <taxon>environmental samples</taxon>
    </lineage>
</organism>
<protein>
    <submittedName>
        <fullName evidence="2">Uncharacterized protein</fullName>
    </submittedName>
</protein>
<dbReference type="EMBL" id="CADCVH010000013">
    <property type="protein sequence ID" value="CAA9446829.1"/>
    <property type="molecule type" value="Genomic_DNA"/>
</dbReference>
<accession>A0A6J4QJR8</accession>
<feature type="region of interest" description="Disordered" evidence="1">
    <location>
        <begin position="1"/>
        <end position="41"/>
    </location>
</feature>
<gene>
    <name evidence="2" type="ORF">AVDCRST_MAG02-467</name>
</gene>
<reference evidence="2" key="1">
    <citation type="submission" date="2020-02" db="EMBL/GenBank/DDBJ databases">
        <authorList>
            <person name="Meier V. D."/>
        </authorList>
    </citation>
    <scope>NUCLEOTIDE SEQUENCE</scope>
    <source>
        <strain evidence="2">AVDCRST_MAG02</strain>
    </source>
</reference>
<evidence type="ECO:0000256" key="1">
    <source>
        <dbReference type="SAM" id="MobiDB-lite"/>
    </source>
</evidence>